<dbReference type="GO" id="GO:0015031">
    <property type="term" value="P:protein transport"/>
    <property type="evidence" value="ECO:0007669"/>
    <property type="project" value="InterPro"/>
</dbReference>
<dbReference type="InterPro" id="IPR000595">
    <property type="entry name" value="cNMP-bd_dom"/>
</dbReference>
<comment type="subcellular location">
    <subcellularLocation>
        <location evidence="1">Cell inner membrane</location>
        <topology evidence="1">Single-pass membrane protein</topology>
    </subcellularLocation>
</comment>
<keyword evidence="4" id="KW-1003">Cell membrane</keyword>
<dbReference type="InterPro" id="IPR050739">
    <property type="entry name" value="MFP"/>
</dbReference>
<keyword evidence="3" id="KW-0813">Transport</keyword>
<feature type="transmembrane region" description="Helical" evidence="10">
    <location>
        <begin position="167"/>
        <end position="187"/>
    </location>
</feature>
<dbReference type="SUPFAM" id="SSF51206">
    <property type="entry name" value="cAMP-binding domain-like"/>
    <property type="match status" value="1"/>
</dbReference>
<feature type="coiled-coil region" evidence="9">
    <location>
        <begin position="246"/>
        <end position="273"/>
    </location>
</feature>
<dbReference type="Pfam" id="PF00027">
    <property type="entry name" value="cNMP_binding"/>
    <property type="match status" value="1"/>
</dbReference>
<evidence type="ECO:0000256" key="10">
    <source>
        <dbReference type="SAM" id="Phobius"/>
    </source>
</evidence>
<dbReference type="PANTHER" id="PTHR30386">
    <property type="entry name" value="MEMBRANE FUSION SUBUNIT OF EMRAB-TOLC MULTIDRUG EFFLUX PUMP"/>
    <property type="match status" value="1"/>
</dbReference>
<accession>A0A381YAS5</accession>
<evidence type="ECO:0000256" key="5">
    <source>
        <dbReference type="ARBA" id="ARBA00022519"/>
    </source>
</evidence>
<feature type="coiled-coil region" evidence="9">
    <location>
        <begin position="404"/>
        <end position="431"/>
    </location>
</feature>
<dbReference type="Pfam" id="PF26002">
    <property type="entry name" value="Beta-barrel_AprE"/>
    <property type="match status" value="1"/>
</dbReference>
<dbReference type="AlphaFoldDB" id="A0A381YAS5"/>
<dbReference type="NCBIfam" id="TIGR01843">
    <property type="entry name" value="type_I_hlyD"/>
    <property type="match status" value="1"/>
</dbReference>
<dbReference type="InterPro" id="IPR018488">
    <property type="entry name" value="cNMP-bd_CS"/>
</dbReference>
<keyword evidence="6 10" id="KW-0812">Transmembrane</keyword>
<name>A0A381YAS5_9ZZZZ</name>
<evidence type="ECO:0000313" key="12">
    <source>
        <dbReference type="EMBL" id="SVA74094.1"/>
    </source>
</evidence>
<evidence type="ECO:0000256" key="3">
    <source>
        <dbReference type="ARBA" id="ARBA00022448"/>
    </source>
</evidence>
<keyword evidence="9" id="KW-0175">Coiled coil</keyword>
<dbReference type="Gene3D" id="2.60.120.10">
    <property type="entry name" value="Jelly Rolls"/>
    <property type="match status" value="1"/>
</dbReference>
<dbReference type="InterPro" id="IPR018490">
    <property type="entry name" value="cNMP-bd_dom_sf"/>
</dbReference>
<sequence>MAENTAQGPKLIELTKGDYIFQEGNEASFAYVLKEGAIEIVRKSSEGEQVLGKVEKGAIFGEMAIIDGSPRSASARAVIDCKVQEVDKKAFLEYLSKQPEAAFNMMVRLSGYVRSADKKASGSMLDRHVAASGDTDQENKNAKTDKAAVHALEDTESIYSRPPSKPVIISAVSLLLFAVAMTLWASFSFVDKTVSARGKFTNTAPNIEIQATGSSVIEELNLERGQYIKEGQTIAILDGTVVNANLKIVQDKINAVKNKILRLELQKKSILKKSLINDSSGELDTINKEILNKQFDEFMIKMKTFSSDLLRLDKEIVSMSKDKKLIQDQLKIKIKIEEGKKKLFENNVGSLIDTLNSADQRISVSRQLQSTASNIEKLKSQKTTIVDQRKSFLSEKLAGIAGELSSFNDQLLQLNEELIKNELEKRNLNVKSPVEGIVLNLPTVTVGSLLNKGESIVTLVRTGLPLVLEIDIDPKDASDVFNGDPVSIKIDALPFQQYGDLQGTVDYVSDDTVQESLQGEPGAYYRGRVKVEDSVLLGLPEDFDLTPGMLASADLKVGKRRLITYFTNPILKSLSSAMREPD</sequence>
<evidence type="ECO:0000256" key="8">
    <source>
        <dbReference type="ARBA" id="ARBA00023136"/>
    </source>
</evidence>
<dbReference type="InterPro" id="IPR014710">
    <property type="entry name" value="RmlC-like_jellyroll"/>
</dbReference>
<evidence type="ECO:0000259" key="11">
    <source>
        <dbReference type="PROSITE" id="PS50042"/>
    </source>
</evidence>
<feature type="domain" description="Cyclic nucleotide-binding" evidence="11">
    <location>
        <begin position="17"/>
        <end position="95"/>
    </location>
</feature>
<proteinExistence type="inferred from homology"/>
<evidence type="ECO:0000256" key="9">
    <source>
        <dbReference type="SAM" id="Coils"/>
    </source>
</evidence>
<dbReference type="InterPro" id="IPR058982">
    <property type="entry name" value="Beta-barrel_AprE"/>
</dbReference>
<dbReference type="SMART" id="SM00100">
    <property type="entry name" value="cNMP"/>
    <property type="match status" value="1"/>
</dbReference>
<dbReference type="EMBL" id="UINC01017778">
    <property type="protein sequence ID" value="SVA74094.1"/>
    <property type="molecule type" value="Genomic_DNA"/>
</dbReference>
<evidence type="ECO:0000256" key="1">
    <source>
        <dbReference type="ARBA" id="ARBA00004377"/>
    </source>
</evidence>
<evidence type="ECO:0000256" key="7">
    <source>
        <dbReference type="ARBA" id="ARBA00022989"/>
    </source>
</evidence>
<dbReference type="Gene3D" id="2.40.30.170">
    <property type="match status" value="1"/>
</dbReference>
<dbReference type="PROSITE" id="PS50042">
    <property type="entry name" value="CNMP_BINDING_3"/>
    <property type="match status" value="1"/>
</dbReference>
<dbReference type="GO" id="GO:0005886">
    <property type="term" value="C:plasma membrane"/>
    <property type="evidence" value="ECO:0007669"/>
    <property type="project" value="UniProtKB-SubCell"/>
</dbReference>
<dbReference type="PANTHER" id="PTHR30386:SF26">
    <property type="entry name" value="TRANSPORT PROTEIN COMB"/>
    <property type="match status" value="1"/>
</dbReference>
<keyword evidence="8 10" id="KW-0472">Membrane</keyword>
<dbReference type="CDD" id="cd00038">
    <property type="entry name" value="CAP_ED"/>
    <property type="match status" value="1"/>
</dbReference>
<dbReference type="InterPro" id="IPR010129">
    <property type="entry name" value="T1SS_HlyD"/>
</dbReference>
<dbReference type="PRINTS" id="PR01490">
    <property type="entry name" value="RTXTOXIND"/>
</dbReference>
<evidence type="ECO:0000256" key="4">
    <source>
        <dbReference type="ARBA" id="ARBA00022475"/>
    </source>
</evidence>
<dbReference type="PROSITE" id="PS00889">
    <property type="entry name" value="CNMP_BINDING_2"/>
    <property type="match status" value="1"/>
</dbReference>
<reference evidence="12" key="1">
    <citation type="submission" date="2018-05" db="EMBL/GenBank/DDBJ databases">
        <authorList>
            <person name="Lanie J.A."/>
            <person name="Ng W.-L."/>
            <person name="Kazmierczak K.M."/>
            <person name="Andrzejewski T.M."/>
            <person name="Davidsen T.M."/>
            <person name="Wayne K.J."/>
            <person name="Tettelin H."/>
            <person name="Glass J.I."/>
            <person name="Rusch D."/>
            <person name="Podicherti R."/>
            <person name="Tsui H.-C.T."/>
            <person name="Winkler M.E."/>
        </authorList>
    </citation>
    <scope>NUCLEOTIDE SEQUENCE</scope>
</reference>
<organism evidence="12">
    <name type="scientific">marine metagenome</name>
    <dbReference type="NCBI Taxonomy" id="408172"/>
    <lineage>
        <taxon>unclassified sequences</taxon>
        <taxon>metagenomes</taxon>
        <taxon>ecological metagenomes</taxon>
    </lineage>
</organism>
<evidence type="ECO:0000256" key="6">
    <source>
        <dbReference type="ARBA" id="ARBA00022692"/>
    </source>
</evidence>
<gene>
    <name evidence="12" type="ORF">METZ01_LOCUS126948</name>
</gene>
<protein>
    <recommendedName>
        <fullName evidence="11">Cyclic nucleotide-binding domain-containing protein</fullName>
    </recommendedName>
</protein>
<keyword evidence="5" id="KW-0997">Cell inner membrane</keyword>
<comment type="similarity">
    <text evidence="2">Belongs to the membrane fusion protein (MFP) (TC 8.A.1) family.</text>
</comment>
<evidence type="ECO:0000256" key="2">
    <source>
        <dbReference type="ARBA" id="ARBA00009477"/>
    </source>
</evidence>
<keyword evidence="7 10" id="KW-1133">Transmembrane helix</keyword>